<gene>
    <name evidence="7" type="ORF">ISF6_4745</name>
</gene>
<dbReference type="Proteomes" id="UP000037660">
    <property type="component" value="Unassembled WGS sequence"/>
</dbReference>
<evidence type="ECO:0000313" key="7">
    <source>
        <dbReference type="EMBL" id="GAP38287.1"/>
    </source>
</evidence>
<dbReference type="InterPro" id="IPR000792">
    <property type="entry name" value="Tscrpt_reg_LuxR_C"/>
</dbReference>
<evidence type="ECO:0000259" key="6">
    <source>
        <dbReference type="PROSITE" id="PS50110"/>
    </source>
</evidence>
<dbReference type="PANTHER" id="PTHR44688">
    <property type="entry name" value="DNA-BINDING TRANSCRIPTIONAL ACTIVATOR DEVR_DOSR"/>
    <property type="match status" value="1"/>
</dbReference>
<dbReference type="GO" id="GO:0003677">
    <property type="term" value="F:DNA binding"/>
    <property type="evidence" value="ECO:0007669"/>
    <property type="project" value="UniProtKB-KW"/>
</dbReference>
<dbReference type="InterPro" id="IPR011006">
    <property type="entry name" value="CheY-like_superfamily"/>
</dbReference>
<keyword evidence="4" id="KW-0597">Phosphoprotein</keyword>
<keyword evidence="8" id="KW-1185">Reference proteome</keyword>
<feature type="domain" description="HTH luxR-type" evidence="5">
    <location>
        <begin position="183"/>
        <end position="248"/>
    </location>
</feature>
<organism evidence="7 8">
    <name type="scientific">Piscinibacter sakaiensis</name>
    <name type="common">Ideonella sakaiensis</name>
    <dbReference type="NCBI Taxonomy" id="1547922"/>
    <lineage>
        <taxon>Bacteria</taxon>
        <taxon>Pseudomonadati</taxon>
        <taxon>Pseudomonadota</taxon>
        <taxon>Betaproteobacteria</taxon>
        <taxon>Burkholderiales</taxon>
        <taxon>Sphaerotilaceae</taxon>
        <taxon>Piscinibacter</taxon>
    </lineage>
</organism>
<dbReference type="SUPFAM" id="SSF46894">
    <property type="entry name" value="C-terminal effector domain of the bipartite response regulators"/>
    <property type="match status" value="1"/>
</dbReference>
<dbReference type="GO" id="GO:0000160">
    <property type="term" value="P:phosphorelay signal transduction system"/>
    <property type="evidence" value="ECO:0007669"/>
    <property type="project" value="InterPro"/>
</dbReference>
<name>A0A0K8P6P0_PISS1</name>
<dbReference type="PRINTS" id="PR00038">
    <property type="entry name" value="HTHLUXR"/>
</dbReference>
<feature type="modified residue" description="4-aspartylphosphate" evidence="4">
    <location>
        <position position="100"/>
    </location>
</feature>
<dbReference type="Gene3D" id="1.10.10.10">
    <property type="entry name" value="Winged helix-like DNA-binding domain superfamily/Winged helix DNA-binding domain"/>
    <property type="match status" value="1"/>
</dbReference>
<dbReference type="PANTHER" id="PTHR44688:SF16">
    <property type="entry name" value="DNA-BINDING TRANSCRIPTIONAL ACTIVATOR DEVR_DOSR"/>
    <property type="match status" value="1"/>
</dbReference>
<proteinExistence type="predicted"/>
<feature type="domain" description="Response regulatory" evidence="6">
    <location>
        <begin position="35"/>
        <end position="167"/>
    </location>
</feature>
<dbReference type="InterPro" id="IPR001789">
    <property type="entry name" value="Sig_transdc_resp-reg_receiver"/>
</dbReference>
<keyword evidence="2" id="KW-0238">DNA-binding</keyword>
<dbReference type="PROSITE" id="PS00622">
    <property type="entry name" value="HTH_LUXR_1"/>
    <property type="match status" value="1"/>
</dbReference>
<keyword evidence="3" id="KW-0804">Transcription</keyword>
<dbReference type="EMBL" id="BBYR01000071">
    <property type="protein sequence ID" value="GAP38287.1"/>
    <property type="molecule type" value="Genomic_DNA"/>
</dbReference>
<evidence type="ECO:0000256" key="3">
    <source>
        <dbReference type="ARBA" id="ARBA00023163"/>
    </source>
</evidence>
<dbReference type="Pfam" id="PF00072">
    <property type="entry name" value="Response_reg"/>
    <property type="match status" value="1"/>
</dbReference>
<evidence type="ECO:0000256" key="2">
    <source>
        <dbReference type="ARBA" id="ARBA00023125"/>
    </source>
</evidence>
<evidence type="ECO:0000256" key="4">
    <source>
        <dbReference type="PROSITE-ProRule" id="PRU00169"/>
    </source>
</evidence>
<dbReference type="OrthoDB" id="9802186at2"/>
<sequence length="251" mass="27271">MTQPTEPSPGASPAPAAPALSPAARLAAYGFGVPVVYLVDDEEVVRDGLGWLLRTRRLLSDAHASAESFEAMLDRVLPAAGCDPAGLPAWPPAPSCVLLDVRMPVTSGLVLFERLIERRLLPVLPVIFLTGHGDVPTAVAAVKRGAFDFVEKPFADNALVDRVEQALLQSAAALAQRRSRAAIGRRLAEITEREREVMRLVIDGRPNKLIADELNISVRTVEVHRARVFEKMEVKSAVELARLLREHGEEA</sequence>
<dbReference type="Pfam" id="PF00196">
    <property type="entry name" value="GerE"/>
    <property type="match status" value="1"/>
</dbReference>
<dbReference type="AlphaFoldDB" id="A0A0K8P6P0"/>
<comment type="caution">
    <text evidence="7">The sequence shown here is derived from an EMBL/GenBank/DDBJ whole genome shotgun (WGS) entry which is preliminary data.</text>
</comment>
<dbReference type="GO" id="GO:0006355">
    <property type="term" value="P:regulation of DNA-templated transcription"/>
    <property type="evidence" value="ECO:0007669"/>
    <property type="project" value="InterPro"/>
</dbReference>
<evidence type="ECO:0000256" key="1">
    <source>
        <dbReference type="ARBA" id="ARBA00023015"/>
    </source>
</evidence>
<protein>
    <submittedName>
        <fullName evidence="7">Two-component response regulator</fullName>
    </submittedName>
</protein>
<dbReference type="STRING" id="1547922.ISF6_4745"/>
<dbReference type="PROSITE" id="PS50043">
    <property type="entry name" value="HTH_LUXR_2"/>
    <property type="match status" value="1"/>
</dbReference>
<keyword evidence="1" id="KW-0805">Transcription regulation</keyword>
<reference evidence="7 8" key="2">
    <citation type="journal article" date="2016" name="Science">
        <title>A bacterium that degrades and assimilates poly(ethylene terephthalate).</title>
        <authorList>
            <person name="Yoshida S."/>
            <person name="Hiraga K."/>
            <person name="Takehana T."/>
            <person name="Taniguchi I."/>
            <person name="Yamaji H."/>
            <person name="Maeda Y."/>
            <person name="Toyohara K."/>
            <person name="Miyamoto K."/>
            <person name="Kimura Y."/>
            <person name="Oda K."/>
        </authorList>
    </citation>
    <scope>NUCLEOTIDE SEQUENCE [LARGE SCALE GENOMIC DNA]</scope>
    <source>
        <strain evidence="8">NBRC 110686 / TISTR 2288 / 201-F6</strain>
    </source>
</reference>
<dbReference type="CDD" id="cd06170">
    <property type="entry name" value="LuxR_C_like"/>
    <property type="match status" value="1"/>
</dbReference>
<dbReference type="InterPro" id="IPR036388">
    <property type="entry name" value="WH-like_DNA-bd_sf"/>
</dbReference>
<reference evidence="8" key="1">
    <citation type="submission" date="2015-07" db="EMBL/GenBank/DDBJ databases">
        <title>Discovery of a poly(ethylene terephthalate assimilation.</title>
        <authorList>
            <person name="Yoshida S."/>
            <person name="Hiraga K."/>
            <person name="Takehana T."/>
            <person name="Taniguchi I."/>
            <person name="Yamaji H."/>
            <person name="Maeda Y."/>
            <person name="Toyohara K."/>
            <person name="Miyamoto K."/>
            <person name="Kimura Y."/>
            <person name="Oda K."/>
        </authorList>
    </citation>
    <scope>NUCLEOTIDE SEQUENCE [LARGE SCALE GENOMIC DNA]</scope>
    <source>
        <strain evidence="8">NBRC 110686 / TISTR 2288 / 201-F6</strain>
    </source>
</reference>
<dbReference type="SMART" id="SM00421">
    <property type="entry name" value="HTH_LUXR"/>
    <property type="match status" value="1"/>
</dbReference>
<evidence type="ECO:0000259" key="5">
    <source>
        <dbReference type="PROSITE" id="PS50043"/>
    </source>
</evidence>
<dbReference type="Gene3D" id="3.40.50.2300">
    <property type="match status" value="1"/>
</dbReference>
<dbReference type="InterPro" id="IPR016032">
    <property type="entry name" value="Sig_transdc_resp-reg_C-effctor"/>
</dbReference>
<dbReference type="PROSITE" id="PS50110">
    <property type="entry name" value="RESPONSE_REGULATORY"/>
    <property type="match status" value="1"/>
</dbReference>
<evidence type="ECO:0000313" key="8">
    <source>
        <dbReference type="Proteomes" id="UP000037660"/>
    </source>
</evidence>
<dbReference type="SUPFAM" id="SSF52172">
    <property type="entry name" value="CheY-like"/>
    <property type="match status" value="1"/>
</dbReference>
<accession>A0A0K8P6P0</accession>
<dbReference type="SMART" id="SM00448">
    <property type="entry name" value="REC"/>
    <property type="match status" value="1"/>
</dbReference>